<dbReference type="RefSeq" id="WP_109417743.1">
    <property type="nucleotide sequence ID" value="NZ_QEAS01000021.1"/>
</dbReference>
<evidence type="ECO:0000313" key="3">
    <source>
        <dbReference type="Proteomes" id="UP000245647"/>
    </source>
</evidence>
<evidence type="ECO:0000313" key="2">
    <source>
        <dbReference type="EMBL" id="PWG78681.1"/>
    </source>
</evidence>
<keyword evidence="1" id="KW-0812">Transmembrane</keyword>
<keyword evidence="1" id="KW-0472">Membrane</keyword>
<proteinExistence type="predicted"/>
<gene>
    <name evidence="2" type="ORF">DDR33_20870</name>
</gene>
<dbReference type="AlphaFoldDB" id="A0A2U2PBA4"/>
<keyword evidence="3" id="KW-1185">Reference proteome</keyword>
<feature type="transmembrane region" description="Helical" evidence="1">
    <location>
        <begin position="26"/>
        <end position="48"/>
    </location>
</feature>
<comment type="caution">
    <text evidence="2">The sequence shown here is derived from an EMBL/GenBank/DDBJ whole genome shotgun (WGS) entry which is preliminary data.</text>
</comment>
<dbReference type="Pfam" id="PF11297">
    <property type="entry name" value="DUF3098"/>
    <property type="match status" value="1"/>
</dbReference>
<dbReference type="InterPro" id="IPR021448">
    <property type="entry name" value="DUF3098"/>
</dbReference>
<feature type="transmembrane region" description="Helical" evidence="1">
    <location>
        <begin position="54"/>
        <end position="72"/>
    </location>
</feature>
<evidence type="ECO:0000256" key="1">
    <source>
        <dbReference type="SAM" id="Phobius"/>
    </source>
</evidence>
<accession>A0A2U2PBA4</accession>
<dbReference type="Proteomes" id="UP000245647">
    <property type="component" value="Unassembled WGS sequence"/>
</dbReference>
<reference evidence="2 3" key="1">
    <citation type="submission" date="2018-04" db="EMBL/GenBank/DDBJ databases">
        <title>Pedobacter chongqingensis sp. nov., isolated from a rottenly hemp rope.</title>
        <authorList>
            <person name="Cai Y."/>
        </authorList>
    </citation>
    <scope>NUCLEOTIDE SEQUENCE [LARGE SCALE GENOMIC DNA]</scope>
    <source>
        <strain evidence="2 3">FJ4-8</strain>
    </source>
</reference>
<name>A0A2U2PBA4_9SPHI</name>
<organism evidence="2 3">
    <name type="scientific">Pararcticibacter amylolyticus</name>
    <dbReference type="NCBI Taxonomy" id="2173175"/>
    <lineage>
        <taxon>Bacteria</taxon>
        <taxon>Pseudomonadati</taxon>
        <taxon>Bacteroidota</taxon>
        <taxon>Sphingobacteriia</taxon>
        <taxon>Sphingobacteriales</taxon>
        <taxon>Sphingobacteriaceae</taxon>
        <taxon>Pararcticibacter</taxon>
    </lineage>
</organism>
<protein>
    <submittedName>
        <fullName evidence="2">DUF3098 domain-containing protein</fullName>
    </submittedName>
</protein>
<dbReference type="OrthoDB" id="963379at2"/>
<dbReference type="EMBL" id="QEAS01000021">
    <property type="protein sequence ID" value="PWG78681.1"/>
    <property type="molecule type" value="Genomic_DNA"/>
</dbReference>
<keyword evidence="1" id="KW-1133">Transmembrane helix</keyword>
<sequence length="76" mass="8586">MAKKLFSENTGNKELHFIFDKSNYRLMLISIAVVVLGFALMTGTTDIYDFRKTVLAPIVVLIGFAIGFFAILKKRK</sequence>